<accession>A0A382QVR5</accession>
<protein>
    <submittedName>
        <fullName evidence="1">Uncharacterized protein</fullName>
    </submittedName>
</protein>
<sequence>MSVDGYGGSVMRGTVVDGFSSAELPSGFAAELETQRPLPACCTF</sequence>
<proteinExistence type="predicted"/>
<dbReference type="AlphaFoldDB" id="A0A382QVR5"/>
<organism evidence="1">
    <name type="scientific">marine metagenome</name>
    <dbReference type="NCBI Taxonomy" id="408172"/>
    <lineage>
        <taxon>unclassified sequences</taxon>
        <taxon>metagenomes</taxon>
        <taxon>ecological metagenomes</taxon>
    </lineage>
</organism>
<reference evidence="1" key="1">
    <citation type="submission" date="2018-05" db="EMBL/GenBank/DDBJ databases">
        <authorList>
            <person name="Lanie J.A."/>
            <person name="Ng W.-L."/>
            <person name="Kazmierczak K.M."/>
            <person name="Andrzejewski T.M."/>
            <person name="Davidsen T.M."/>
            <person name="Wayne K.J."/>
            <person name="Tettelin H."/>
            <person name="Glass J.I."/>
            <person name="Rusch D."/>
            <person name="Podicherti R."/>
            <person name="Tsui H.-C.T."/>
            <person name="Winkler M.E."/>
        </authorList>
    </citation>
    <scope>NUCLEOTIDE SEQUENCE</scope>
</reference>
<evidence type="ECO:0000313" key="1">
    <source>
        <dbReference type="EMBL" id="SVC89583.1"/>
    </source>
</evidence>
<name>A0A382QVR5_9ZZZZ</name>
<dbReference type="EMBL" id="UINC01117270">
    <property type="protein sequence ID" value="SVC89583.1"/>
    <property type="molecule type" value="Genomic_DNA"/>
</dbReference>
<gene>
    <name evidence="1" type="ORF">METZ01_LOCUS342437</name>
</gene>